<dbReference type="GO" id="GO:0006753">
    <property type="term" value="P:nucleoside phosphate metabolic process"/>
    <property type="evidence" value="ECO:0007669"/>
    <property type="project" value="TreeGrafter"/>
</dbReference>
<evidence type="ECO:0000256" key="2">
    <source>
        <dbReference type="ARBA" id="ARBA00022801"/>
    </source>
</evidence>
<dbReference type="EMBL" id="JACRST010000027">
    <property type="protein sequence ID" value="MBC8547608.1"/>
    <property type="molecule type" value="Genomic_DNA"/>
</dbReference>
<dbReference type="RefSeq" id="WP_249283648.1">
    <property type="nucleotide sequence ID" value="NZ_JACRST010000027.1"/>
</dbReference>
<feature type="domain" description="Nudix hydrolase" evidence="3">
    <location>
        <begin position="40"/>
        <end position="168"/>
    </location>
</feature>
<proteinExistence type="predicted"/>
<dbReference type="GO" id="GO:0019693">
    <property type="term" value="P:ribose phosphate metabolic process"/>
    <property type="evidence" value="ECO:0007669"/>
    <property type="project" value="TreeGrafter"/>
</dbReference>
<sequence>MEHEEKKLSSKMIYQGRVVTLRTDMVELENGQITSREVIEHPGGVGIAALDRDGCLLMVRQFRYPTDTQLLEIPAGKLEYGEDPLTAGRRELEEETGHIAARWTSLGQLWPTPAYDMEMIHLFLAEDLTPTRQHLDPGEFLTVERIPLQRLVKLVLDGKVRDAKTQIAVLKLAMARRGR</sequence>
<dbReference type="GO" id="GO:0016787">
    <property type="term" value="F:hydrolase activity"/>
    <property type="evidence" value="ECO:0007669"/>
    <property type="project" value="UniProtKB-KW"/>
</dbReference>
<dbReference type="AlphaFoldDB" id="A0A926I5K4"/>
<evidence type="ECO:0000256" key="1">
    <source>
        <dbReference type="ARBA" id="ARBA00001946"/>
    </source>
</evidence>
<gene>
    <name evidence="4" type="ORF">H8711_11800</name>
</gene>
<dbReference type="SUPFAM" id="SSF55811">
    <property type="entry name" value="Nudix"/>
    <property type="match status" value="1"/>
</dbReference>
<reference evidence="4" key="1">
    <citation type="submission" date="2020-08" db="EMBL/GenBank/DDBJ databases">
        <title>Genome public.</title>
        <authorList>
            <person name="Liu C."/>
            <person name="Sun Q."/>
        </authorList>
    </citation>
    <scope>NUCLEOTIDE SEQUENCE</scope>
    <source>
        <strain evidence="4">NSJ-31</strain>
    </source>
</reference>
<comment type="cofactor">
    <cofactor evidence="1">
        <name>Mg(2+)</name>
        <dbReference type="ChEBI" id="CHEBI:18420"/>
    </cofactor>
</comment>
<dbReference type="Gene3D" id="3.90.79.10">
    <property type="entry name" value="Nucleoside Triphosphate Pyrophosphohydrolase"/>
    <property type="match status" value="1"/>
</dbReference>
<comment type="caution">
    <text evidence="4">The sequence shown here is derived from an EMBL/GenBank/DDBJ whole genome shotgun (WGS) entry which is preliminary data.</text>
</comment>
<organism evidence="4 5">
    <name type="scientific">Ligaoa zhengdingensis</name>
    <dbReference type="NCBI Taxonomy" id="2763658"/>
    <lineage>
        <taxon>Bacteria</taxon>
        <taxon>Bacillati</taxon>
        <taxon>Bacillota</taxon>
        <taxon>Clostridia</taxon>
        <taxon>Eubacteriales</taxon>
        <taxon>Oscillospiraceae</taxon>
        <taxon>Ligaoa</taxon>
    </lineage>
</organism>
<dbReference type="PANTHER" id="PTHR11839">
    <property type="entry name" value="UDP/ADP-SUGAR PYROPHOSPHATASE"/>
    <property type="match status" value="1"/>
</dbReference>
<dbReference type="PROSITE" id="PS51462">
    <property type="entry name" value="NUDIX"/>
    <property type="match status" value="1"/>
</dbReference>
<dbReference type="Pfam" id="PF00293">
    <property type="entry name" value="NUDIX"/>
    <property type="match status" value="1"/>
</dbReference>
<dbReference type="InterPro" id="IPR000086">
    <property type="entry name" value="NUDIX_hydrolase_dom"/>
</dbReference>
<evidence type="ECO:0000313" key="4">
    <source>
        <dbReference type="EMBL" id="MBC8547608.1"/>
    </source>
</evidence>
<evidence type="ECO:0000313" key="5">
    <source>
        <dbReference type="Proteomes" id="UP000653127"/>
    </source>
</evidence>
<protein>
    <submittedName>
        <fullName evidence="4">NUDIX hydrolase</fullName>
    </submittedName>
</protein>
<dbReference type="PANTHER" id="PTHR11839:SF18">
    <property type="entry name" value="NUDIX HYDROLASE DOMAIN-CONTAINING PROTEIN"/>
    <property type="match status" value="1"/>
</dbReference>
<dbReference type="Proteomes" id="UP000653127">
    <property type="component" value="Unassembled WGS sequence"/>
</dbReference>
<evidence type="ECO:0000259" key="3">
    <source>
        <dbReference type="PROSITE" id="PS51462"/>
    </source>
</evidence>
<dbReference type="GO" id="GO:0005829">
    <property type="term" value="C:cytosol"/>
    <property type="evidence" value="ECO:0007669"/>
    <property type="project" value="TreeGrafter"/>
</dbReference>
<dbReference type="InterPro" id="IPR015797">
    <property type="entry name" value="NUDIX_hydrolase-like_dom_sf"/>
</dbReference>
<keyword evidence="5" id="KW-1185">Reference proteome</keyword>
<name>A0A926I5K4_9FIRM</name>
<keyword evidence="2 4" id="KW-0378">Hydrolase</keyword>
<accession>A0A926I5K4</accession>